<organism evidence="1 2">
    <name type="scientific">Gigaspora margarita</name>
    <dbReference type="NCBI Taxonomy" id="4874"/>
    <lineage>
        <taxon>Eukaryota</taxon>
        <taxon>Fungi</taxon>
        <taxon>Fungi incertae sedis</taxon>
        <taxon>Mucoromycota</taxon>
        <taxon>Glomeromycotina</taxon>
        <taxon>Glomeromycetes</taxon>
        <taxon>Diversisporales</taxon>
        <taxon>Gigasporaceae</taxon>
        <taxon>Gigaspora</taxon>
    </lineage>
</organism>
<dbReference type="Proteomes" id="UP000439903">
    <property type="component" value="Unassembled WGS sequence"/>
</dbReference>
<evidence type="ECO:0000313" key="2">
    <source>
        <dbReference type="Proteomes" id="UP000439903"/>
    </source>
</evidence>
<gene>
    <name evidence="1" type="ORF">F8M41_013663</name>
</gene>
<dbReference type="AlphaFoldDB" id="A0A8H4ASB9"/>
<keyword evidence="2" id="KW-1185">Reference proteome</keyword>
<dbReference type="EMBL" id="WTPW01000279">
    <property type="protein sequence ID" value="KAF0527405.1"/>
    <property type="molecule type" value="Genomic_DNA"/>
</dbReference>
<proteinExistence type="predicted"/>
<name>A0A8H4ASB9_GIGMA</name>
<comment type="caution">
    <text evidence="1">The sequence shown here is derived from an EMBL/GenBank/DDBJ whole genome shotgun (WGS) entry which is preliminary data.</text>
</comment>
<reference evidence="1 2" key="1">
    <citation type="journal article" date="2019" name="Environ. Microbiol.">
        <title>At the nexus of three kingdoms: the genome of the mycorrhizal fungus Gigaspora margarita provides insights into plant, endobacterial and fungal interactions.</title>
        <authorList>
            <person name="Venice F."/>
            <person name="Ghignone S."/>
            <person name="Salvioli di Fossalunga A."/>
            <person name="Amselem J."/>
            <person name="Novero M."/>
            <person name="Xianan X."/>
            <person name="Sedzielewska Toro K."/>
            <person name="Morin E."/>
            <person name="Lipzen A."/>
            <person name="Grigoriev I.V."/>
            <person name="Henrissat B."/>
            <person name="Martin F.M."/>
            <person name="Bonfante P."/>
        </authorList>
    </citation>
    <scope>NUCLEOTIDE SEQUENCE [LARGE SCALE GENOMIC DNA]</scope>
    <source>
        <strain evidence="1 2">BEG34</strain>
    </source>
</reference>
<sequence>MKDPDGISSKMQRHKAFNYYQKPSDIIDHNVINAYSDCYPSGVEAKMVDQVHIDHQMFFSTDNSDATCNRDELDNIYMDDEKVNESNGKVNLIKYVDETSNNEGLNRSEKARVKYIPMMSNVIIPIKVELVMKRLLNLKDCRETNGVVNK</sequence>
<protein>
    <submittedName>
        <fullName evidence="1">Uncharacterized protein</fullName>
    </submittedName>
</protein>
<evidence type="ECO:0000313" key="1">
    <source>
        <dbReference type="EMBL" id="KAF0527405.1"/>
    </source>
</evidence>
<dbReference type="OrthoDB" id="3863715at2759"/>
<accession>A0A8H4ASB9</accession>